<evidence type="ECO:0000256" key="15">
    <source>
        <dbReference type="ARBA" id="ARBA00064590"/>
    </source>
</evidence>
<comment type="catalytic activity">
    <reaction evidence="13">
        <text>O-phospho-L-tyrosyl-[protein] + H2O = L-tyrosyl-[protein] + phosphate</text>
        <dbReference type="Rhea" id="RHEA:10684"/>
        <dbReference type="Rhea" id="RHEA-COMP:10136"/>
        <dbReference type="Rhea" id="RHEA-COMP:20101"/>
        <dbReference type="ChEBI" id="CHEBI:15377"/>
        <dbReference type="ChEBI" id="CHEBI:43474"/>
        <dbReference type="ChEBI" id="CHEBI:46858"/>
        <dbReference type="ChEBI" id="CHEBI:61978"/>
        <dbReference type="EC" id="3.1.3.48"/>
    </reaction>
</comment>
<evidence type="ECO:0000259" key="18">
    <source>
        <dbReference type="PROSITE" id="PS50056"/>
    </source>
</evidence>
<dbReference type="OrthoDB" id="5632at2759"/>
<dbReference type="AlphaFoldDB" id="A0A8K0DLU5"/>
<dbReference type="EC" id="3.1.3.48" evidence="3"/>
<dbReference type="Gene3D" id="3.90.190.10">
    <property type="entry name" value="Protein tyrosine phosphatase superfamily"/>
    <property type="match status" value="1"/>
</dbReference>
<evidence type="ECO:0000256" key="8">
    <source>
        <dbReference type="ARBA" id="ARBA00022912"/>
    </source>
</evidence>
<evidence type="ECO:0000313" key="19">
    <source>
        <dbReference type="EMBL" id="KAF2905707.1"/>
    </source>
</evidence>
<dbReference type="InterPro" id="IPR050561">
    <property type="entry name" value="PTP"/>
</dbReference>
<dbReference type="GO" id="GO:0043542">
    <property type="term" value="P:endothelial cell migration"/>
    <property type="evidence" value="ECO:0007669"/>
    <property type="project" value="UniProtKB-ARBA"/>
</dbReference>
<evidence type="ECO:0000256" key="12">
    <source>
        <dbReference type="ARBA" id="ARBA00023289"/>
    </source>
</evidence>
<dbReference type="InterPro" id="IPR000340">
    <property type="entry name" value="Dual-sp_phosphatase_cat-dom"/>
</dbReference>
<evidence type="ECO:0000256" key="10">
    <source>
        <dbReference type="ARBA" id="ARBA00023157"/>
    </source>
</evidence>
<evidence type="ECO:0000313" key="20">
    <source>
        <dbReference type="Proteomes" id="UP000801492"/>
    </source>
</evidence>
<evidence type="ECO:0000256" key="7">
    <source>
        <dbReference type="ARBA" id="ARBA00022801"/>
    </source>
</evidence>
<dbReference type="GO" id="GO:0004725">
    <property type="term" value="F:protein tyrosine phosphatase activity"/>
    <property type="evidence" value="ECO:0007669"/>
    <property type="project" value="UniProtKB-EC"/>
</dbReference>
<keyword evidence="12" id="KW-0636">Prenylation</keyword>
<evidence type="ECO:0000256" key="16">
    <source>
        <dbReference type="ARBA" id="ARBA00069015"/>
    </source>
</evidence>
<proteinExistence type="predicted"/>
<reference evidence="19" key="1">
    <citation type="submission" date="2019-08" db="EMBL/GenBank/DDBJ databases">
        <title>The genome of the North American firefly Photinus pyralis.</title>
        <authorList>
            <consortium name="Photinus pyralis genome working group"/>
            <person name="Fallon T.R."/>
            <person name="Sander Lower S.E."/>
            <person name="Weng J.-K."/>
        </authorList>
    </citation>
    <scope>NUCLEOTIDE SEQUENCE</scope>
    <source>
        <strain evidence="19">TRF0915ILg1</strain>
        <tissue evidence="19">Whole body</tissue>
    </source>
</reference>
<evidence type="ECO:0000256" key="2">
    <source>
        <dbReference type="ARBA" id="ARBA00004412"/>
    </source>
</evidence>
<gene>
    <name evidence="19" type="ORF">ILUMI_00470</name>
</gene>
<keyword evidence="9" id="KW-0472">Membrane</keyword>
<dbReference type="PANTHER" id="PTHR23339">
    <property type="entry name" value="TYROSINE SPECIFIC PROTEIN PHOSPHATASE AND DUAL SPECIFICITY PROTEIN PHOSPHATASE"/>
    <property type="match status" value="1"/>
</dbReference>
<evidence type="ECO:0000256" key="3">
    <source>
        <dbReference type="ARBA" id="ARBA00013064"/>
    </source>
</evidence>
<sequence>MMSLGDPASLIEFNNMKFVITYMPDIICTRHYIKDLQQYNTRKLIKVYDCTYGLDMFNAVGITVEELIYPDGTFPQSEVIEQWLSIVKQHFQALPKSALAVHCRSGLGRSAVLVAIVLMESGLKPNETIDFIRQKRKGAFNANQVEEIMKYKSKDRFVEKSTKLFGGIFSRKSSTESAVKMCVTKPSQTVVANILQLYSKIKLSKVKQ</sequence>
<dbReference type="InterPro" id="IPR000387">
    <property type="entry name" value="Tyr_Pase_dom"/>
</dbReference>
<dbReference type="Proteomes" id="UP000801492">
    <property type="component" value="Unassembled WGS sequence"/>
</dbReference>
<organism evidence="19 20">
    <name type="scientific">Ignelater luminosus</name>
    <name type="common">Cucubano</name>
    <name type="synonym">Pyrophorus luminosus</name>
    <dbReference type="NCBI Taxonomy" id="2038154"/>
    <lineage>
        <taxon>Eukaryota</taxon>
        <taxon>Metazoa</taxon>
        <taxon>Ecdysozoa</taxon>
        <taxon>Arthropoda</taxon>
        <taxon>Hexapoda</taxon>
        <taxon>Insecta</taxon>
        <taxon>Pterygota</taxon>
        <taxon>Neoptera</taxon>
        <taxon>Endopterygota</taxon>
        <taxon>Coleoptera</taxon>
        <taxon>Polyphaga</taxon>
        <taxon>Elateriformia</taxon>
        <taxon>Elateroidea</taxon>
        <taxon>Elateridae</taxon>
        <taxon>Agrypninae</taxon>
        <taxon>Pyrophorini</taxon>
        <taxon>Ignelater</taxon>
    </lineage>
</organism>
<comment type="subunit">
    <text evidence="15">Interacts with tubulin.</text>
</comment>
<keyword evidence="7" id="KW-0378">Hydrolase</keyword>
<name>A0A8K0DLU5_IGNLU</name>
<comment type="caution">
    <text evidence="19">The sequence shown here is derived from an EMBL/GenBank/DDBJ whole genome shotgun (WGS) entry which is preliminary data.</text>
</comment>
<evidence type="ECO:0000256" key="6">
    <source>
        <dbReference type="ARBA" id="ARBA00022753"/>
    </source>
</evidence>
<keyword evidence="11" id="KW-0449">Lipoprotein</keyword>
<evidence type="ECO:0000256" key="14">
    <source>
        <dbReference type="ARBA" id="ARBA00057132"/>
    </source>
</evidence>
<dbReference type="PROSITE" id="PS00383">
    <property type="entry name" value="TYR_PHOSPHATASE_1"/>
    <property type="match status" value="1"/>
</dbReference>
<dbReference type="InterPro" id="IPR029021">
    <property type="entry name" value="Prot-tyrosine_phosphatase-like"/>
</dbReference>
<feature type="domain" description="Tyrosine specific protein phosphatases" evidence="18">
    <location>
        <begin position="81"/>
        <end position="147"/>
    </location>
</feature>
<evidence type="ECO:0000256" key="11">
    <source>
        <dbReference type="ARBA" id="ARBA00023288"/>
    </source>
</evidence>
<evidence type="ECO:0000256" key="9">
    <source>
        <dbReference type="ARBA" id="ARBA00023136"/>
    </source>
</evidence>
<dbReference type="GO" id="GO:0009966">
    <property type="term" value="P:regulation of signal transduction"/>
    <property type="evidence" value="ECO:0007669"/>
    <property type="project" value="UniProtKB-ARBA"/>
</dbReference>
<comment type="subcellular location">
    <subcellularLocation>
        <location evidence="1">Cell membrane</location>
    </subcellularLocation>
    <subcellularLocation>
        <location evidence="2">Early endosome</location>
    </subcellularLocation>
</comment>
<dbReference type="PROSITE" id="PS50056">
    <property type="entry name" value="TYR_PHOSPHATASE_2"/>
    <property type="match status" value="1"/>
</dbReference>
<accession>A0A8K0DLU5</accession>
<evidence type="ECO:0000256" key="5">
    <source>
        <dbReference type="ARBA" id="ARBA00022481"/>
    </source>
</evidence>
<evidence type="ECO:0000256" key="4">
    <source>
        <dbReference type="ARBA" id="ARBA00022475"/>
    </source>
</evidence>
<comment type="function">
    <text evidence="14">Protein tyrosine phosphatase which stimulates progression from G1 into S phase during mitosis. Enhances cell proliferation, cell motility and invasive activity, and promotes cancer metastasis. May be involved in the progression of cardiac hypertrophy by inhibiting intracellular calcium mobilization in response to angiotensin II.</text>
</comment>
<dbReference type="Pfam" id="PF00782">
    <property type="entry name" value="DSPc"/>
    <property type="match status" value="1"/>
</dbReference>
<dbReference type="SUPFAM" id="SSF52799">
    <property type="entry name" value="(Phosphotyrosine protein) phosphatases II"/>
    <property type="match status" value="1"/>
</dbReference>
<dbReference type="GO" id="GO:0005769">
    <property type="term" value="C:early endosome"/>
    <property type="evidence" value="ECO:0007669"/>
    <property type="project" value="UniProtKB-SubCell"/>
</dbReference>
<protein>
    <recommendedName>
        <fullName evidence="16">Protein tyrosine phosphatase type IVA 3</fullName>
        <ecNumber evidence="3">3.1.3.48</ecNumber>
    </recommendedName>
    <alternativeName>
        <fullName evidence="17">Protein-tyrosine phosphatase 4a3</fullName>
    </alternativeName>
</protein>
<keyword evidence="6" id="KW-0967">Endosome</keyword>
<evidence type="ECO:0000256" key="1">
    <source>
        <dbReference type="ARBA" id="ARBA00004236"/>
    </source>
</evidence>
<keyword evidence="10" id="KW-1015">Disulfide bond</keyword>
<keyword evidence="4" id="KW-1003">Cell membrane</keyword>
<evidence type="ECO:0000256" key="13">
    <source>
        <dbReference type="ARBA" id="ARBA00051722"/>
    </source>
</evidence>
<evidence type="ECO:0000256" key="17">
    <source>
        <dbReference type="ARBA" id="ARBA00082375"/>
    </source>
</evidence>
<keyword evidence="5" id="KW-0488">Methylation</keyword>
<dbReference type="InterPro" id="IPR016130">
    <property type="entry name" value="Tyr_Pase_AS"/>
</dbReference>
<keyword evidence="8" id="KW-0904">Protein phosphatase</keyword>
<dbReference type="GO" id="GO:0005886">
    <property type="term" value="C:plasma membrane"/>
    <property type="evidence" value="ECO:0007669"/>
    <property type="project" value="UniProtKB-SubCell"/>
</dbReference>
<dbReference type="FunFam" id="3.90.190.10:FF:000105">
    <property type="entry name" value="Protein tyrosine phosphatase type IVA 3"/>
    <property type="match status" value="1"/>
</dbReference>
<keyword evidence="20" id="KW-1185">Reference proteome</keyword>
<dbReference type="EMBL" id="VTPC01000459">
    <property type="protein sequence ID" value="KAF2905707.1"/>
    <property type="molecule type" value="Genomic_DNA"/>
</dbReference>